<protein>
    <submittedName>
        <fullName evidence="2">Uncharacterized protein</fullName>
    </submittedName>
</protein>
<evidence type="ECO:0000313" key="1">
    <source>
        <dbReference type="EMBL" id="AJZ56093.1"/>
    </source>
</evidence>
<reference evidence="2 4" key="2">
    <citation type="submission" date="2020-08" db="EMBL/GenBank/DDBJ databases">
        <title>Genomic Encyclopedia of Type Strains, Phase IV (KMG-V): Genome sequencing to study the core and pangenomes of soil and plant-associated prokaryotes.</title>
        <authorList>
            <person name="Whitman W."/>
        </authorList>
    </citation>
    <scope>NUCLEOTIDE SEQUENCE [LARGE SCALE GENOMIC DNA]</scope>
    <source>
        <strain evidence="2 4">SEMIA 4013</strain>
    </source>
</reference>
<evidence type="ECO:0000313" key="2">
    <source>
        <dbReference type="EMBL" id="MBB6205213.1"/>
    </source>
</evidence>
<accession>A0AAW3V2W1</accession>
<reference evidence="1 3" key="1">
    <citation type="journal article" date="2015" name="Genome Announc.">
        <title>Complete genome sequences for 59 burkholderia isolates, both pathogenic and near neighbor.</title>
        <authorList>
            <person name="Johnson S.L."/>
            <person name="Bishop-Lilly K.A."/>
            <person name="Ladner J.T."/>
            <person name="Daligault H.E."/>
            <person name="Davenport K.W."/>
            <person name="Jaissle J."/>
            <person name="Frey K.G."/>
            <person name="Koroleva G.I."/>
            <person name="Bruce D.C."/>
            <person name="Coyne S.R."/>
            <person name="Broomall S.M."/>
            <person name="Li P.E."/>
            <person name="Teshima H."/>
            <person name="Gibbons H.S."/>
            <person name="Palacios G.F."/>
            <person name="Rosenzweig C.N."/>
            <person name="Redden C.L."/>
            <person name="Xu Y."/>
            <person name="Minogue T.D."/>
            <person name="Chain P.S."/>
        </authorList>
    </citation>
    <scope>NUCLEOTIDE SEQUENCE [LARGE SCALE GENOMIC DNA]</scope>
    <source>
        <strain evidence="1 3">ATCC BAA-463</strain>
        <plasmid evidence="1 3">pBIL</plasmid>
    </source>
</reference>
<dbReference type="GeneID" id="66513254"/>
<name>A0AAW3V2W1_9BURK</name>
<dbReference type="Proteomes" id="UP000032614">
    <property type="component" value="Plasmid pBIL"/>
</dbReference>
<dbReference type="KEGG" id="bfn:OI25_8007"/>
<dbReference type="EMBL" id="JACIIK010000011">
    <property type="protein sequence ID" value="MBB6205213.1"/>
    <property type="molecule type" value="Genomic_DNA"/>
</dbReference>
<proteinExistence type="predicted"/>
<dbReference type="AlphaFoldDB" id="A0AAW3V2W1"/>
<sequence>MGRRAVDNSTLARWRELDAVVVLRAVSEYLKQDTEFQPRQGHGSTRWHANVSGRDYEILCTGPRFLDTRTNQGGGGAVDMVMHLMQLDFRSSAAVLKAKQL</sequence>
<dbReference type="Proteomes" id="UP000518681">
    <property type="component" value="Unassembled WGS sequence"/>
</dbReference>
<organism evidence="2 4">
    <name type="scientific">Paraburkholderia fungorum</name>
    <dbReference type="NCBI Taxonomy" id="134537"/>
    <lineage>
        <taxon>Bacteria</taxon>
        <taxon>Pseudomonadati</taxon>
        <taxon>Pseudomonadota</taxon>
        <taxon>Betaproteobacteria</taxon>
        <taxon>Burkholderiales</taxon>
        <taxon>Burkholderiaceae</taxon>
        <taxon>Paraburkholderia</taxon>
    </lineage>
</organism>
<dbReference type="RefSeq" id="WP_028199952.1">
    <property type="nucleotide sequence ID" value="NZ_CADFGE010000021.1"/>
</dbReference>
<evidence type="ECO:0000313" key="3">
    <source>
        <dbReference type="Proteomes" id="UP000032614"/>
    </source>
</evidence>
<geneLocation type="plasmid" evidence="1 3">
    <name>pBIL</name>
</geneLocation>
<evidence type="ECO:0000313" key="4">
    <source>
        <dbReference type="Proteomes" id="UP000518681"/>
    </source>
</evidence>
<keyword evidence="1" id="KW-0614">Plasmid</keyword>
<dbReference type="EMBL" id="CP010024">
    <property type="protein sequence ID" value="AJZ56093.1"/>
    <property type="molecule type" value="Genomic_DNA"/>
</dbReference>
<gene>
    <name evidence="2" type="ORF">GGD69_006107</name>
    <name evidence="1" type="ORF">OI25_8007</name>
</gene>